<dbReference type="EMBL" id="CP042913">
    <property type="protein sequence ID" value="QEG33389.1"/>
    <property type="molecule type" value="Genomic_DNA"/>
</dbReference>
<feature type="transmembrane region" description="Helical" evidence="1">
    <location>
        <begin position="66"/>
        <end position="86"/>
    </location>
</feature>
<feature type="transmembrane region" description="Helical" evidence="1">
    <location>
        <begin position="5"/>
        <end position="22"/>
    </location>
</feature>
<protein>
    <recommendedName>
        <fullName evidence="4">Major Facilitator Superfamily protein</fullName>
    </recommendedName>
</protein>
<dbReference type="OrthoDB" id="199378at2"/>
<evidence type="ECO:0000313" key="3">
    <source>
        <dbReference type="Proteomes" id="UP000323917"/>
    </source>
</evidence>
<keyword evidence="3" id="KW-1185">Reference proteome</keyword>
<keyword evidence="1" id="KW-1133">Transmembrane helix</keyword>
<accession>A0A5B9Q6P6</accession>
<dbReference type="Proteomes" id="UP000323917">
    <property type="component" value="Chromosome"/>
</dbReference>
<gene>
    <name evidence="2" type="ORF">Pr1d_06500</name>
</gene>
<feature type="transmembrane region" description="Helical" evidence="1">
    <location>
        <begin position="130"/>
        <end position="152"/>
    </location>
</feature>
<proteinExistence type="predicted"/>
<feature type="transmembrane region" description="Helical" evidence="1">
    <location>
        <begin position="209"/>
        <end position="228"/>
    </location>
</feature>
<sequence length="412" mass="44979">MRFRLLVSWIWFFLVLFSYYVLKPVRDALVTETRLYGPLYLATFLAVCVALPLYWRIVARTTRQQLVFGVYQFFVVCLVVFAVLVARGHAETAWLRNAFFVWVSVFNLYVVAVFWSVMADLFSAEEGKTWFGAMAAAGTTGSIVASLVGGFVAQRLGVAWLMVAAILALELSILLAWLALRFEPRGSGEAPPSSGSIREGLRTVLASRYLLMICAFTAIGKFAATFVYNNFQHALRDEGLGVEARTQLFSTMNFYSQSGTLVFQAILAAALMRLAGVGATLATACGVIVGLFAWLAFDASLWPLMVAKVVQEIVGYGLLVPAQQVLFTVVSRAEKYESKAFVDTVVFRGSDVVASHVCDALGRFSVSAAAMAILPLTGAWMILGGWLGREQAARSQLDDSKKSSAIEPSSLP</sequence>
<dbReference type="SUPFAM" id="SSF103473">
    <property type="entry name" value="MFS general substrate transporter"/>
    <property type="match status" value="1"/>
</dbReference>
<keyword evidence="1" id="KW-0812">Transmembrane</keyword>
<dbReference type="RefSeq" id="WP_148072161.1">
    <property type="nucleotide sequence ID" value="NZ_CP042913.1"/>
</dbReference>
<feature type="transmembrane region" description="Helical" evidence="1">
    <location>
        <begin position="98"/>
        <end position="118"/>
    </location>
</feature>
<evidence type="ECO:0000313" key="2">
    <source>
        <dbReference type="EMBL" id="QEG33389.1"/>
    </source>
</evidence>
<organism evidence="2 3">
    <name type="scientific">Bythopirellula goksoeyrii</name>
    <dbReference type="NCBI Taxonomy" id="1400387"/>
    <lineage>
        <taxon>Bacteria</taxon>
        <taxon>Pseudomonadati</taxon>
        <taxon>Planctomycetota</taxon>
        <taxon>Planctomycetia</taxon>
        <taxon>Pirellulales</taxon>
        <taxon>Lacipirellulaceae</taxon>
        <taxon>Bythopirellula</taxon>
    </lineage>
</organism>
<feature type="transmembrane region" description="Helical" evidence="1">
    <location>
        <begin position="364"/>
        <end position="387"/>
    </location>
</feature>
<feature type="transmembrane region" description="Helical" evidence="1">
    <location>
        <begin position="248"/>
        <end position="267"/>
    </location>
</feature>
<dbReference type="AlphaFoldDB" id="A0A5B9Q6P6"/>
<name>A0A5B9Q6P6_9BACT</name>
<feature type="transmembrane region" description="Helical" evidence="1">
    <location>
        <begin position="158"/>
        <end position="180"/>
    </location>
</feature>
<dbReference type="Gene3D" id="1.20.1250.20">
    <property type="entry name" value="MFS general substrate transporter like domains"/>
    <property type="match status" value="1"/>
</dbReference>
<dbReference type="KEGG" id="bgok:Pr1d_06500"/>
<evidence type="ECO:0008006" key="4">
    <source>
        <dbReference type="Google" id="ProtNLM"/>
    </source>
</evidence>
<dbReference type="PANTHER" id="PTHR43596">
    <property type="entry name" value="ADP,ATP CARRIER PROTEIN"/>
    <property type="match status" value="1"/>
</dbReference>
<keyword evidence="1" id="KW-0472">Membrane</keyword>
<evidence type="ECO:0000256" key="1">
    <source>
        <dbReference type="SAM" id="Phobius"/>
    </source>
</evidence>
<reference evidence="2 3" key="1">
    <citation type="submission" date="2019-08" db="EMBL/GenBank/DDBJ databases">
        <title>Deep-cultivation of Planctomycetes and their phenomic and genomic characterization uncovers novel biology.</title>
        <authorList>
            <person name="Wiegand S."/>
            <person name="Jogler M."/>
            <person name="Boedeker C."/>
            <person name="Pinto D."/>
            <person name="Vollmers J."/>
            <person name="Rivas-Marin E."/>
            <person name="Kohn T."/>
            <person name="Peeters S.H."/>
            <person name="Heuer A."/>
            <person name="Rast P."/>
            <person name="Oberbeckmann S."/>
            <person name="Bunk B."/>
            <person name="Jeske O."/>
            <person name="Meyerdierks A."/>
            <person name="Storesund J.E."/>
            <person name="Kallscheuer N."/>
            <person name="Luecker S."/>
            <person name="Lage O.M."/>
            <person name="Pohl T."/>
            <person name="Merkel B.J."/>
            <person name="Hornburger P."/>
            <person name="Mueller R.-W."/>
            <person name="Bruemmer F."/>
            <person name="Labrenz M."/>
            <person name="Spormann A.M."/>
            <person name="Op den Camp H."/>
            <person name="Overmann J."/>
            <person name="Amann R."/>
            <person name="Jetten M.S.M."/>
            <person name="Mascher T."/>
            <person name="Medema M.H."/>
            <person name="Devos D.P."/>
            <person name="Kaster A.-K."/>
            <person name="Ovreas L."/>
            <person name="Rohde M."/>
            <person name="Galperin M.Y."/>
            <person name="Jogler C."/>
        </authorList>
    </citation>
    <scope>NUCLEOTIDE SEQUENCE [LARGE SCALE GENOMIC DNA]</scope>
    <source>
        <strain evidence="2 3">Pr1d</strain>
    </source>
</reference>
<dbReference type="InterPro" id="IPR036259">
    <property type="entry name" value="MFS_trans_sf"/>
</dbReference>
<feature type="transmembrane region" description="Helical" evidence="1">
    <location>
        <begin position="34"/>
        <end position="54"/>
    </location>
</feature>
<feature type="transmembrane region" description="Helical" evidence="1">
    <location>
        <begin position="274"/>
        <end position="297"/>
    </location>
</feature>
<dbReference type="PANTHER" id="PTHR43596:SF1">
    <property type="entry name" value="ADP,ATP CARRIER PROTEIN"/>
    <property type="match status" value="1"/>
</dbReference>